<protein>
    <recommendedName>
        <fullName evidence="1">SnoaL-like domain-containing protein</fullName>
    </recommendedName>
</protein>
<gene>
    <name evidence="2" type="ORF">HD597_003713</name>
</gene>
<accession>A0A9X2K187</accession>
<dbReference type="InterPro" id="IPR037401">
    <property type="entry name" value="SnoaL-like"/>
</dbReference>
<evidence type="ECO:0000259" key="1">
    <source>
        <dbReference type="Pfam" id="PF12680"/>
    </source>
</evidence>
<evidence type="ECO:0000313" key="2">
    <source>
        <dbReference type="EMBL" id="MCP2356693.1"/>
    </source>
</evidence>
<dbReference type="EMBL" id="JAMZEB010000002">
    <property type="protein sequence ID" value="MCP2356693.1"/>
    <property type="molecule type" value="Genomic_DNA"/>
</dbReference>
<feature type="domain" description="SnoaL-like" evidence="1">
    <location>
        <begin position="54"/>
        <end position="146"/>
    </location>
</feature>
<dbReference type="Gene3D" id="3.10.450.50">
    <property type="match status" value="1"/>
</dbReference>
<dbReference type="AlphaFoldDB" id="A0A9X2K187"/>
<dbReference type="Proteomes" id="UP001139648">
    <property type="component" value="Unassembled WGS sequence"/>
</dbReference>
<name>A0A9X2K187_9ACTN</name>
<dbReference type="RefSeq" id="WP_253743778.1">
    <property type="nucleotide sequence ID" value="NZ_BAABKA010000063.1"/>
</dbReference>
<comment type="caution">
    <text evidence="2">The sequence shown here is derived from an EMBL/GenBank/DDBJ whole genome shotgun (WGS) entry which is preliminary data.</text>
</comment>
<keyword evidence="3" id="KW-1185">Reference proteome</keyword>
<evidence type="ECO:0000313" key="3">
    <source>
        <dbReference type="Proteomes" id="UP001139648"/>
    </source>
</evidence>
<dbReference type="Pfam" id="PF12680">
    <property type="entry name" value="SnoaL_2"/>
    <property type="match status" value="1"/>
</dbReference>
<proteinExistence type="predicted"/>
<dbReference type="InterPro" id="IPR032710">
    <property type="entry name" value="NTF2-like_dom_sf"/>
</dbReference>
<reference evidence="2" key="1">
    <citation type="submission" date="2022-06" db="EMBL/GenBank/DDBJ databases">
        <title>Sequencing the genomes of 1000 actinobacteria strains.</title>
        <authorList>
            <person name="Klenk H.-P."/>
        </authorList>
    </citation>
    <scope>NUCLEOTIDE SEQUENCE</scope>
    <source>
        <strain evidence="2">DSM 46694</strain>
    </source>
</reference>
<dbReference type="SUPFAM" id="SSF54427">
    <property type="entry name" value="NTF2-like"/>
    <property type="match status" value="1"/>
</dbReference>
<sequence length="152" mass="15266">MRKGLAIAGTAAAVLVAGGIAGVAGGDLLRAVAAGSVTPPPSPAASVGPLDPAAQRYLDAVAARDADALAAAFAPDGLVTDVGREIRGRDAIRRWAANEVIGGTYTLLDHTPRAGGVSMLVRFQPAGAGGFRANYHFDITGGSITRATLEYA</sequence>
<organism evidence="2 3">
    <name type="scientific">Nonomuraea thailandensis</name>
    <dbReference type="NCBI Taxonomy" id="1188745"/>
    <lineage>
        <taxon>Bacteria</taxon>
        <taxon>Bacillati</taxon>
        <taxon>Actinomycetota</taxon>
        <taxon>Actinomycetes</taxon>
        <taxon>Streptosporangiales</taxon>
        <taxon>Streptosporangiaceae</taxon>
        <taxon>Nonomuraea</taxon>
    </lineage>
</organism>